<name>A0ABP0IZ38_9DINO</name>
<dbReference type="EMBL" id="CAXAMN010004025">
    <property type="protein sequence ID" value="CAK9007357.1"/>
    <property type="molecule type" value="Genomic_DNA"/>
</dbReference>
<proteinExistence type="predicted"/>
<accession>A0ABP0IZ38</accession>
<gene>
    <name evidence="2" type="ORF">CCMP2556_LOCUS8809</name>
</gene>
<dbReference type="Proteomes" id="UP001642484">
    <property type="component" value="Unassembled WGS sequence"/>
</dbReference>
<protein>
    <submittedName>
        <fullName evidence="2">Uncharacterized protein</fullName>
    </submittedName>
</protein>
<feature type="region of interest" description="Disordered" evidence="1">
    <location>
        <begin position="386"/>
        <end position="458"/>
    </location>
</feature>
<evidence type="ECO:0000313" key="2">
    <source>
        <dbReference type="EMBL" id="CAK9007357.1"/>
    </source>
</evidence>
<sequence length="519" mass="57513">MRLARPLRSLRSSSQRWFVANSRVADLVASVASLGDDEAWAGFEQRALSSCAQWRGEEMVKVLHACTQAQRKPRHLLHRLAKEILEKLPQLDSVELCICLHSFAQLRSRPPSLFQVVTRQLLRQRDLEASHLSSLLYSHVRVLYFDPGLARLVATRIAAEEWRLEDLATSLQALATFGGSLPSLGVELRLSSTSARRVANEMDQMPLPLLGDLLEAFLRLGMPCRTLQEGLAARCLQPELAGLTSDVLLKLLGCVPLEARAACEALGAELAGHIEELDHPRRLVQAVEAMAKVRLAEEKLLKPLGSQIIYFMVDFSSKDVARTAMACQKLMVQDGAVLEALVRQGVRRGFRLKAPQIEAVVAACHAAGFEHPMLVELLEGLQQQKQKQSEKEQAAAAAAAAAPQEGQSDWDSVEEAPMFSEPFESEDLSEDQTGPRSGPRNLSGGASPSSTAASEALHQGRWFQRTWEEAEDEATRTSLLEDKEIRRILHQVDRTVLRPAGLRSRSLAMIRNRRKRACQ</sequence>
<evidence type="ECO:0000313" key="3">
    <source>
        <dbReference type="Proteomes" id="UP001642484"/>
    </source>
</evidence>
<evidence type="ECO:0000256" key="1">
    <source>
        <dbReference type="SAM" id="MobiDB-lite"/>
    </source>
</evidence>
<comment type="caution">
    <text evidence="2">The sequence shown here is derived from an EMBL/GenBank/DDBJ whole genome shotgun (WGS) entry which is preliminary data.</text>
</comment>
<feature type="compositionally biased region" description="Low complexity" evidence="1">
    <location>
        <begin position="394"/>
        <end position="407"/>
    </location>
</feature>
<reference evidence="2 3" key="1">
    <citation type="submission" date="2024-02" db="EMBL/GenBank/DDBJ databases">
        <authorList>
            <person name="Chen Y."/>
            <person name="Shah S."/>
            <person name="Dougan E. K."/>
            <person name="Thang M."/>
            <person name="Chan C."/>
        </authorList>
    </citation>
    <scope>NUCLEOTIDE SEQUENCE [LARGE SCALE GENOMIC DNA]</scope>
</reference>
<keyword evidence="3" id="KW-1185">Reference proteome</keyword>
<feature type="compositionally biased region" description="Low complexity" evidence="1">
    <location>
        <begin position="443"/>
        <end position="456"/>
    </location>
</feature>
<organism evidence="2 3">
    <name type="scientific">Durusdinium trenchii</name>
    <dbReference type="NCBI Taxonomy" id="1381693"/>
    <lineage>
        <taxon>Eukaryota</taxon>
        <taxon>Sar</taxon>
        <taxon>Alveolata</taxon>
        <taxon>Dinophyceae</taxon>
        <taxon>Suessiales</taxon>
        <taxon>Symbiodiniaceae</taxon>
        <taxon>Durusdinium</taxon>
    </lineage>
</organism>